<reference evidence="4" key="1">
    <citation type="journal article" date="2019" name="Int. J. Syst. Evol. Microbiol.">
        <title>The Global Catalogue of Microorganisms (GCM) 10K type strain sequencing project: providing services to taxonomists for standard genome sequencing and annotation.</title>
        <authorList>
            <consortium name="The Broad Institute Genomics Platform"/>
            <consortium name="The Broad Institute Genome Sequencing Center for Infectious Disease"/>
            <person name="Wu L."/>
            <person name="Ma J."/>
        </authorList>
    </citation>
    <scope>NUCLEOTIDE SEQUENCE [LARGE SCALE GENOMIC DNA]</scope>
    <source>
        <strain evidence="4">KCTC 62195</strain>
    </source>
</reference>
<dbReference type="PANTHER" id="PTHR36919:SF3">
    <property type="entry name" value="BLL5882 PROTEIN"/>
    <property type="match status" value="1"/>
</dbReference>
<sequence length="161" mass="17906">MIALDLICRPSLVRRLCVCCAFLALLASSAAASAMDKDQLVGLWLVKDHRTGKPRALLRIAKHRDEYHGVIEKGLREHGKESPYCDKCKGELRGRPLIGMTIIRGLKKKGDSYGGGTVLDPDSGKVYDCRLTLMDEGRRLNLRGYVGNPMLGRSQILERIE</sequence>
<dbReference type="Proteomes" id="UP001595457">
    <property type="component" value="Unassembled WGS sequence"/>
</dbReference>
<comment type="caution">
    <text evidence="3">The sequence shown here is derived from an EMBL/GenBank/DDBJ whole genome shotgun (WGS) entry which is preliminary data.</text>
</comment>
<feature type="chain" id="PRO_5047263383" evidence="1">
    <location>
        <begin position="35"/>
        <end position="161"/>
    </location>
</feature>
<keyword evidence="1" id="KW-0732">Signal</keyword>
<dbReference type="RefSeq" id="WP_377814739.1">
    <property type="nucleotide sequence ID" value="NZ_JBHRSJ010000023.1"/>
</dbReference>
<evidence type="ECO:0000259" key="2">
    <source>
        <dbReference type="Pfam" id="PF09917"/>
    </source>
</evidence>
<feature type="domain" description="DUF2147" evidence="2">
    <location>
        <begin position="42"/>
        <end position="159"/>
    </location>
</feature>
<dbReference type="PANTHER" id="PTHR36919">
    <property type="entry name" value="BLR1215 PROTEIN"/>
    <property type="match status" value="1"/>
</dbReference>
<dbReference type="EMBL" id="JBHRSJ010000023">
    <property type="protein sequence ID" value="MFC2973075.1"/>
    <property type="molecule type" value="Genomic_DNA"/>
</dbReference>
<protein>
    <submittedName>
        <fullName evidence="3">DUF2147 domain-containing protein</fullName>
    </submittedName>
</protein>
<dbReference type="Gene3D" id="2.40.128.520">
    <property type="match status" value="1"/>
</dbReference>
<keyword evidence="4" id="KW-1185">Reference proteome</keyword>
<accession>A0ABV7AW52</accession>
<organism evidence="3 4">
    <name type="scientific">Azotobacter bryophylli</name>
    <dbReference type="NCBI Taxonomy" id="1986537"/>
    <lineage>
        <taxon>Bacteria</taxon>
        <taxon>Pseudomonadati</taxon>
        <taxon>Pseudomonadota</taxon>
        <taxon>Gammaproteobacteria</taxon>
        <taxon>Pseudomonadales</taxon>
        <taxon>Pseudomonadaceae</taxon>
        <taxon>Azotobacter</taxon>
    </lineage>
</organism>
<gene>
    <name evidence="3" type="ORF">ACFOJE_12725</name>
</gene>
<evidence type="ECO:0000313" key="4">
    <source>
        <dbReference type="Proteomes" id="UP001595457"/>
    </source>
</evidence>
<evidence type="ECO:0000256" key="1">
    <source>
        <dbReference type="SAM" id="SignalP"/>
    </source>
</evidence>
<dbReference type="InterPro" id="IPR019223">
    <property type="entry name" value="DUF2147"/>
</dbReference>
<evidence type="ECO:0000313" key="3">
    <source>
        <dbReference type="EMBL" id="MFC2973075.1"/>
    </source>
</evidence>
<dbReference type="Pfam" id="PF09917">
    <property type="entry name" value="DUF2147"/>
    <property type="match status" value="1"/>
</dbReference>
<proteinExistence type="predicted"/>
<name>A0ABV7AW52_9GAMM</name>
<feature type="signal peptide" evidence="1">
    <location>
        <begin position="1"/>
        <end position="34"/>
    </location>
</feature>